<evidence type="ECO:0000313" key="2">
    <source>
        <dbReference type="Proteomes" id="UP000032142"/>
    </source>
</evidence>
<dbReference type="EMBL" id="KN413203">
    <property type="protein sequence ID" value="KHG19484.1"/>
    <property type="molecule type" value="Genomic_DNA"/>
</dbReference>
<proteinExistence type="predicted"/>
<reference evidence="2" key="1">
    <citation type="submission" date="2014-09" db="EMBL/GenBank/DDBJ databases">
        <authorList>
            <person name="Mudge J."/>
            <person name="Ramaraj T."/>
            <person name="Lindquist I.E."/>
            <person name="Bharti A.K."/>
            <person name="Sundararajan A."/>
            <person name="Cameron C.T."/>
            <person name="Woodward J.E."/>
            <person name="May G.D."/>
            <person name="Brubaker C."/>
            <person name="Broadhvest J."/>
            <person name="Wilkins T.A."/>
        </authorList>
    </citation>
    <scope>NUCLEOTIDE SEQUENCE</scope>
    <source>
        <strain evidence="2">cv. AKA8401</strain>
    </source>
</reference>
<evidence type="ECO:0000313" key="1">
    <source>
        <dbReference type="EMBL" id="KHG19484.1"/>
    </source>
</evidence>
<name>A0A0B0P5R9_GOSAR</name>
<dbReference type="AlphaFoldDB" id="A0A0B0P5R9"/>
<sequence>MRVKASWNSGIVRSIITLSNICRYF</sequence>
<gene>
    <name evidence="1" type="ORF">F383_24108</name>
</gene>
<organism evidence="1 2">
    <name type="scientific">Gossypium arboreum</name>
    <name type="common">Tree cotton</name>
    <name type="synonym">Gossypium nanking</name>
    <dbReference type="NCBI Taxonomy" id="29729"/>
    <lineage>
        <taxon>Eukaryota</taxon>
        <taxon>Viridiplantae</taxon>
        <taxon>Streptophyta</taxon>
        <taxon>Embryophyta</taxon>
        <taxon>Tracheophyta</taxon>
        <taxon>Spermatophyta</taxon>
        <taxon>Magnoliopsida</taxon>
        <taxon>eudicotyledons</taxon>
        <taxon>Gunneridae</taxon>
        <taxon>Pentapetalae</taxon>
        <taxon>rosids</taxon>
        <taxon>malvids</taxon>
        <taxon>Malvales</taxon>
        <taxon>Malvaceae</taxon>
        <taxon>Malvoideae</taxon>
        <taxon>Gossypium</taxon>
    </lineage>
</organism>
<protein>
    <submittedName>
        <fullName evidence="1">Uncharacterized protein</fullName>
    </submittedName>
</protein>
<dbReference type="Proteomes" id="UP000032142">
    <property type="component" value="Unassembled WGS sequence"/>
</dbReference>
<keyword evidence="2" id="KW-1185">Reference proteome</keyword>
<accession>A0A0B0P5R9</accession>